<dbReference type="Proteomes" id="UP000041314">
    <property type="component" value="Unassembled WGS sequence"/>
</dbReference>
<evidence type="ECO:0000313" key="2">
    <source>
        <dbReference type="Proteomes" id="UP000041314"/>
    </source>
</evidence>
<sequence length="85" mass="8961">MYITAPTSTSARITHLTALESLPNVALTVPLPLAIRSCEPPAAIASCGKKNISTAAGITARASFSRFRRVSVDRNDFFLTGAEAP</sequence>
<organism evidence="1 2">
    <name type="scientific">Salmonella enterica subsp. enterica serovar Bovismorbificans</name>
    <dbReference type="NCBI Taxonomy" id="58097"/>
    <lineage>
        <taxon>Bacteria</taxon>
        <taxon>Pseudomonadati</taxon>
        <taxon>Pseudomonadota</taxon>
        <taxon>Gammaproteobacteria</taxon>
        <taxon>Enterobacterales</taxon>
        <taxon>Enterobacteriaceae</taxon>
        <taxon>Salmonella</taxon>
    </lineage>
</organism>
<protein>
    <submittedName>
        <fullName evidence="1">Uncharacterized protein</fullName>
    </submittedName>
</protein>
<gene>
    <name evidence="1" type="ORF">ERS008198_04517</name>
</gene>
<dbReference type="EMBL" id="CQPA01000062">
    <property type="protein sequence ID" value="CNV15873.1"/>
    <property type="molecule type" value="Genomic_DNA"/>
</dbReference>
<reference evidence="1 2" key="1">
    <citation type="submission" date="2015-03" db="EMBL/GenBank/DDBJ databases">
        <authorList>
            <consortium name="Pathogen Informatics"/>
        </authorList>
    </citation>
    <scope>NUCLEOTIDE SEQUENCE [LARGE SCALE GENOMIC DNA]</scope>
    <source>
        <strain evidence="1 2">A1104</strain>
    </source>
</reference>
<name>A0A655EDA8_SALET</name>
<accession>A0A655EDA8</accession>
<dbReference type="AlphaFoldDB" id="A0A655EDA8"/>
<evidence type="ECO:0000313" key="1">
    <source>
        <dbReference type="EMBL" id="CNV15873.1"/>
    </source>
</evidence>
<proteinExistence type="predicted"/>